<dbReference type="Proteomes" id="UP000654482">
    <property type="component" value="Unassembled WGS sequence"/>
</dbReference>
<comment type="caution">
    <text evidence="2">The sequence shown here is derived from an EMBL/GenBank/DDBJ whole genome shotgun (WGS) entry which is preliminary data.</text>
</comment>
<dbReference type="InterPro" id="IPR007712">
    <property type="entry name" value="RelE/ParE_toxin"/>
</dbReference>
<protein>
    <submittedName>
        <fullName evidence="2">Type II toxin-antitoxin system RelE/ParE family toxin</fullName>
    </submittedName>
</protein>
<evidence type="ECO:0000313" key="3">
    <source>
        <dbReference type="Proteomes" id="UP000654482"/>
    </source>
</evidence>
<dbReference type="SUPFAM" id="SSF143011">
    <property type="entry name" value="RelE-like"/>
    <property type="match status" value="1"/>
</dbReference>
<dbReference type="AlphaFoldDB" id="A0A8J7B6I7"/>
<gene>
    <name evidence="2" type="ORF">IQ249_00880</name>
</gene>
<dbReference type="EMBL" id="JADEWZ010000001">
    <property type="protein sequence ID" value="MBE9114439.1"/>
    <property type="molecule type" value="Genomic_DNA"/>
</dbReference>
<evidence type="ECO:0000256" key="1">
    <source>
        <dbReference type="ARBA" id="ARBA00022649"/>
    </source>
</evidence>
<organism evidence="2 3">
    <name type="scientific">Lusitaniella coriacea LEGE 07157</name>
    <dbReference type="NCBI Taxonomy" id="945747"/>
    <lineage>
        <taxon>Bacteria</taxon>
        <taxon>Bacillati</taxon>
        <taxon>Cyanobacteriota</taxon>
        <taxon>Cyanophyceae</taxon>
        <taxon>Spirulinales</taxon>
        <taxon>Lusitaniellaceae</taxon>
        <taxon>Lusitaniella</taxon>
    </lineage>
</organism>
<reference evidence="2" key="1">
    <citation type="submission" date="2020-10" db="EMBL/GenBank/DDBJ databases">
        <authorList>
            <person name="Castelo-Branco R."/>
            <person name="Eusebio N."/>
            <person name="Adriana R."/>
            <person name="Vieira A."/>
            <person name="Brugerolle De Fraissinette N."/>
            <person name="Rezende De Castro R."/>
            <person name="Schneider M.P."/>
            <person name="Vasconcelos V."/>
            <person name="Leao P.N."/>
        </authorList>
    </citation>
    <scope>NUCLEOTIDE SEQUENCE</scope>
    <source>
        <strain evidence="2">LEGE 07157</strain>
    </source>
</reference>
<accession>A0A8J7B6I7</accession>
<dbReference type="Pfam" id="PF05016">
    <property type="entry name" value="ParE_toxin"/>
    <property type="match status" value="1"/>
</dbReference>
<keyword evidence="3" id="KW-1185">Reference proteome</keyword>
<sequence length="102" mass="12258">MYFIEYTEEALLDLEHFRKSERRQILDAVDRQLLYEPTVETKNRKRLRPNQLAEWELRVGKYRVFYDVLKGANTESVNIVKIEAVGFKQHNTLLIRGKEFEL</sequence>
<dbReference type="RefSeq" id="WP_194027516.1">
    <property type="nucleotide sequence ID" value="NZ_JADEWZ010000001.1"/>
</dbReference>
<name>A0A8J7B6I7_9CYAN</name>
<dbReference type="Gene3D" id="3.30.2310.20">
    <property type="entry name" value="RelE-like"/>
    <property type="match status" value="1"/>
</dbReference>
<dbReference type="InterPro" id="IPR035093">
    <property type="entry name" value="RelE/ParE_toxin_dom_sf"/>
</dbReference>
<keyword evidence="1" id="KW-1277">Toxin-antitoxin system</keyword>
<proteinExistence type="predicted"/>
<evidence type="ECO:0000313" key="2">
    <source>
        <dbReference type="EMBL" id="MBE9114439.1"/>
    </source>
</evidence>